<feature type="transmembrane region" description="Helical" evidence="7">
    <location>
        <begin position="141"/>
        <end position="162"/>
    </location>
</feature>
<keyword evidence="7" id="KW-1133">Transmembrane helix</keyword>
<feature type="transmembrane region" description="Helical" evidence="7">
    <location>
        <begin position="110"/>
        <end position="129"/>
    </location>
</feature>
<dbReference type="InterPro" id="IPR050980">
    <property type="entry name" value="2C_sensor_his_kinase"/>
</dbReference>
<sequence length="561" mass="63354">MPTLNIGNRLRTGRWLLVVMVALLHGALVVGVKSPWVHPLLLAHFGLFLIWQPLWRGEREVGRGALAFITVASVVAMFWLDWWAMAFWLTGLFGLVGARVFVFRKRSTRLIYLLLLAYLLAALLLWVVPNIFSAQSSIDSGFILINYVLPVLLLLMALLPFYKETVDVSQTVDFVYSLLLFMLLTLVVLGALAFMTLGRMDYLEALLRTLFLIGLVLLALGGLWNPRFGFSGLQFMFSRYLLNVGTPFESWLSRLTETAQREPNVTSYLRGAVAMLEDFSWLSGFSWQSPGETGQVGQISAYSAAMQEGELRLTMYARQPFNPTLLLHIQLLVKLIGYFYQAKQREQSLRDITRLQAVYETGSRLTHDLKNMLQSLLSLTSIAQSREDHAQQLLLQQLPLLTQRIEATLLKLKQPLHEGETPGLPLHAWWDNLRMRNQYQEIGWLAPDSLPDRQIPAPMFDCVFDNLIDNALRKRQHEADITIFIEIRTEPLRLSVCDSGSPMPKNIAANLLRGAVVSENGLGIGLYQAARWATQLGYTLALTSNQPGKVCFEFKPAEGAK</sequence>
<dbReference type="Pfam" id="PF02518">
    <property type="entry name" value="HATPase_c"/>
    <property type="match status" value="1"/>
</dbReference>
<evidence type="ECO:0000313" key="10">
    <source>
        <dbReference type="Proteomes" id="UP000070578"/>
    </source>
</evidence>
<evidence type="ECO:0000256" key="6">
    <source>
        <dbReference type="ARBA" id="ARBA00022840"/>
    </source>
</evidence>
<dbReference type="EMBL" id="LSLI01000020">
    <property type="protein sequence ID" value="KXS32724.1"/>
    <property type="molecule type" value="Genomic_DNA"/>
</dbReference>
<feature type="transmembrane region" description="Helical" evidence="7">
    <location>
        <begin position="86"/>
        <end position="103"/>
    </location>
</feature>
<evidence type="ECO:0000256" key="5">
    <source>
        <dbReference type="ARBA" id="ARBA00022777"/>
    </source>
</evidence>
<name>A0A139BUT9_9PROT</name>
<dbReference type="AlphaFoldDB" id="A0A139BUT9"/>
<protein>
    <recommendedName>
        <fullName evidence="2">histidine kinase</fullName>
        <ecNumber evidence="2">2.7.13.3</ecNumber>
    </recommendedName>
</protein>
<feature type="transmembrane region" description="Helical" evidence="7">
    <location>
        <begin position="36"/>
        <end position="54"/>
    </location>
</feature>
<feature type="transmembrane region" description="Helical" evidence="7">
    <location>
        <begin position="12"/>
        <end position="30"/>
    </location>
</feature>
<accession>A0A139BUT9</accession>
<keyword evidence="4" id="KW-0547">Nucleotide-binding</keyword>
<dbReference type="SMART" id="SM00387">
    <property type="entry name" value="HATPase_c"/>
    <property type="match status" value="1"/>
</dbReference>
<feature type="domain" description="Histidine kinase/HSP90-like ATPase" evidence="8">
    <location>
        <begin position="455"/>
        <end position="558"/>
    </location>
</feature>
<evidence type="ECO:0000256" key="3">
    <source>
        <dbReference type="ARBA" id="ARBA00022679"/>
    </source>
</evidence>
<dbReference type="Gene3D" id="3.30.565.10">
    <property type="entry name" value="Histidine kinase-like ATPase, C-terminal domain"/>
    <property type="match status" value="1"/>
</dbReference>
<evidence type="ECO:0000256" key="4">
    <source>
        <dbReference type="ARBA" id="ARBA00022741"/>
    </source>
</evidence>
<gene>
    <name evidence="9" type="ORF">AWT59_1120</name>
</gene>
<organism evidence="9 10">
    <name type="scientific">Candidatus Gallionella acididurans</name>
    <dbReference type="NCBI Taxonomy" id="1796491"/>
    <lineage>
        <taxon>Bacteria</taxon>
        <taxon>Pseudomonadati</taxon>
        <taxon>Pseudomonadota</taxon>
        <taxon>Betaproteobacteria</taxon>
        <taxon>Nitrosomonadales</taxon>
        <taxon>Gallionellaceae</taxon>
        <taxon>Gallionella</taxon>
    </lineage>
</organism>
<dbReference type="PATRIC" id="fig|1796491.3.peg.1223"/>
<dbReference type="SUPFAM" id="SSF55874">
    <property type="entry name" value="ATPase domain of HSP90 chaperone/DNA topoisomerase II/histidine kinase"/>
    <property type="match status" value="1"/>
</dbReference>
<evidence type="ECO:0000313" key="9">
    <source>
        <dbReference type="EMBL" id="KXS32724.1"/>
    </source>
</evidence>
<dbReference type="Proteomes" id="UP000070578">
    <property type="component" value="Unassembled WGS sequence"/>
</dbReference>
<dbReference type="PANTHER" id="PTHR44936">
    <property type="entry name" value="SENSOR PROTEIN CREC"/>
    <property type="match status" value="1"/>
</dbReference>
<dbReference type="PANTHER" id="PTHR44936:SF10">
    <property type="entry name" value="SENSOR PROTEIN RSTB"/>
    <property type="match status" value="1"/>
</dbReference>
<dbReference type="InterPro" id="IPR036890">
    <property type="entry name" value="HATPase_C_sf"/>
</dbReference>
<dbReference type="CDD" id="cd00075">
    <property type="entry name" value="HATPase"/>
    <property type="match status" value="1"/>
</dbReference>
<evidence type="ECO:0000256" key="1">
    <source>
        <dbReference type="ARBA" id="ARBA00000085"/>
    </source>
</evidence>
<feature type="transmembrane region" description="Helical" evidence="7">
    <location>
        <begin position="61"/>
        <end position="80"/>
    </location>
</feature>
<keyword evidence="7" id="KW-0812">Transmembrane</keyword>
<keyword evidence="7" id="KW-0472">Membrane</keyword>
<feature type="transmembrane region" description="Helical" evidence="7">
    <location>
        <begin position="174"/>
        <end position="194"/>
    </location>
</feature>
<keyword evidence="5" id="KW-0418">Kinase</keyword>
<feature type="transmembrane region" description="Helical" evidence="7">
    <location>
        <begin position="206"/>
        <end position="224"/>
    </location>
</feature>
<dbReference type="InterPro" id="IPR003594">
    <property type="entry name" value="HATPase_dom"/>
</dbReference>
<reference evidence="9 10" key="2">
    <citation type="submission" date="2016-03" db="EMBL/GenBank/DDBJ databases">
        <title>New uncultured bacterium of the family Gallionellaceae from acid mine drainage: description and reconstruction of genome based on metagenomic analysis of microbial community.</title>
        <authorList>
            <person name="Kadnikov V."/>
            <person name="Ivasenko D."/>
            <person name="Beletsky A."/>
            <person name="Mardanov A."/>
            <person name="Danilova E."/>
            <person name="Pimenov N."/>
            <person name="Karnachuk O."/>
            <person name="Ravin N."/>
        </authorList>
    </citation>
    <scope>NUCLEOTIDE SEQUENCE [LARGE SCALE GENOMIC DNA]</scope>
    <source>
        <strain evidence="9">ShG14-8</strain>
    </source>
</reference>
<evidence type="ECO:0000259" key="8">
    <source>
        <dbReference type="SMART" id="SM00387"/>
    </source>
</evidence>
<keyword evidence="3" id="KW-0808">Transferase</keyword>
<dbReference type="EC" id="2.7.13.3" evidence="2"/>
<proteinExistence type="predicted"/>
<evidence type="ECO:0000256" key="7">
    <source>
        <dbReference type="SAM" id="Phobius"/>
    </source>
</evidence>
<reference evidence="9 10" key="1">
    <citation type="submission" date="2016-02" db="EMBL/GenBank/DDBJ databases">
        <authorList>
            <person name="Wen L."/>
            <person name="He K."/>
            <person name="Yang H."/>
        </authorList>
    </citation>
    <scope>NUCLEOTIDE SEQUENCE [LARGE SCALE GENOMIC DNA]</scope>
    <source>
        <strain evidence="9">ShG14-8</strain>
    </source>
</reference>
<evidence type="ECO:0000256" key="2">
    <source>
        <dbReference type="ARBA" id="ARBA00012438"/>
    </source>
</evidence>
<keyword evidence="6 9" id="KW-0067">ATP-binding</keyword>
<dbReference type="GO" id="GO:0004673">
    <property type="term" value="F:protein histidine kinase activity"/>
    <property type="evidence" value="ECO:0007669"/>
    <property type="project" value="UniProtKB-EC"/>
</dbReference>
<comment type="catalytic activity">
    <reaction evidence="1">
        <text>ATP + protein L-histidine = ADP + protein N-phospho-L-histidine.</text>
        <dbReference type="EC" id="2.7.13.3"/>
    </reaction>
</comment>
<comment type="caution">
    <text evidence="9">The sequence shown here is derived from an EMBL/GenBank/DDBJ whole genome shotgun (WGS) entry which is preliminary data.</text>
</comment>
<dbReference type="GO" id="GO:0005524">
    <property type="term" value="F:ATP binding"/>
    <property type="evidence" value="ECO:0007669"/>
    <property type="project" value="UniProtKB-KW"/>
</dbReference>